<keyword evidence="5 15" id="KW-0808">Transferase</keyword>
<feature type="site" description="Substrate discrimination" evidence="15">
    <location>
        <position position="14"/>
    </location>
</feature>
<dbReference type="GO" id="GO:0006281">
    <property type="term" value="P:DNA repair"/>
    <property type="evidence" value="ECO:0007669"/>
    <property type="project" value="UniProtKB-UniRule"/>
</dbReference>
<feature type="binding site" evidence="15">
    <location>
        <position position="9"/>
    </location>
    <ligand>
        <name>Mg(2+)</name>
        <dbReference type="ChEBI" id="CHEBI:18420"/>
    </ligand>
</feature>
<dbReference type="PANTHER" id="PTHR11076:SF33">
    <property type="entry name" value="DNA POLYMERASE KAPPA"/>
    <property type="match status" value="1"/>
</dbReference>
<evidence type="ECO:0000256" key="3">
    <source>
        <dbReference type="ARBA" id="ARBA00022457"/>
    </source>
</evidence>
<comment type="function">
    <text evidence="15">Poorly processive, error-prone DNA polymerase involved in untargeted mutagenesis. Copies undamaged DNA at stalled replication forks, which arise in vivo from mismatched or misaligned primer ends. These misaligned primers can be extended by PolIV. Exhibits no 3'-5' exonuclease (proofreading) activity. May be involved in translesional synthesis, in conjunction with the beta clamp from PolIII.</text>
</comment>
<keyword evidence="7 15" id="KW-0235">DNA replication</keyword>
<evidence type="ECO:0000256" key="4">
    <source>
        <dbReference type="ARBA" id="ARBA00022490"/>
    </source>
</evidence>
<keyword evidence="18" id="KW-1185">Reference proteome</keyword>
<comment type="subunit">
    <text evidence="15">Monomer.</text>
</comment>
<organism evidence="17 18">
    <name type="scientific">Chitinivibrio alkaliphilus ACht1</name>
    <dbReference type="NCBI Taxonomy" id="1313304"/>
    <lineage>
        <taxon>Bacteria</taxon>
        <taxon>Pseudomonadati</taxon>
        <taxon>Fibrobacterota</taxon>
        <taxon>Chitinivibrionia</taxon>
        <taxon>Chitinivibrionales</taxon>
        <taxon>Chitinivibrionaceae</taxon>
        <taxon>Chitinivibrio</taxon>
    </lineage>
</organism>
<evidence type="ECO:0000256" key="11">
    <source>
        <dbReference type="ARBA" id="ARBA00022932"/>
    </source>
</evidence>
<evidence type="ECO:0000313" key="18">
    <source>
        <dbReference type="Proteomes" id="UP000017148"/>
    </source>
</evidence>
<keyword evidence="13 15" id="KW-0234">DNA repair</keyword>
<dbReference type="HAMAP" id="MF_01113">
    <property type="entry name" value="DNApol_IV"/>
    <property type="match status" value="1"/>
</dbReference>
<dbReference type="EC" id="2.7.7.7" evidence="15"/>
<dbReference type="FunFam" id="3.40.1170.60:FF:000001">
    <property type="entry name" value="DNA polymerase IV"/>
    <property type="match status" value="1"/>
</dbReference>
<dbReference type="GO" id="GO:0003684">
    <property type="term" value="F:damaged DNA binding"/>
    <property type="evidence" value="ECO:0007669"/>
    <property type="project" value="InterPro"/>
</dbReference>
<evidence type="ECO:0000256" key="14">
    <source>
        <dbReference type="ARBA" id="ARBA00049244"/>
    </source>
</evidence>
<reference evidence="17 18" key="1">
    <citation type="journal article" date="2013" name="Environ. Microbiol.">
        <title>Genome analysis of Chitinivibrio alkaliphilus gen. nov., sp. nov., a novel extremely haloalkaliphilic anaerobic chitinolytic bacterium from the candidate phylum Termite Group 3.</title>
        <authorList>
            <person name="Sorokin D.Y."/>
            <person name="Gumerov V.M."/>
            <person name="Rakitin A.L."/>
            <person name="Beletsky A.V."/>
            <person name="Damste J.S."/>
            <person name="Muyzer G."/>
            <person name="Mardanov A.V."/>
            <person name="Ravin N.V."/>
        </authorList>
    </citation>
    <scope>NUCLEOTIDE SEQUENCE [LARGE SCALE GENOMIC DNA]</scope>
    <source>
        <strain evidence="17 18">ACht1</strain>
    </source>
</reference>
<dbReference type="Gene3D" id="3.30.1490.100">
    <property type="entry name" value="DNA polymerase, Y-family, little finger domain"/>
    <property type="match status" value="1"/>
</dbReference>
<dbReference type="Gene3D" id="3.40.1170.60">
    <property type="match status" value="1"/>
</dbReference>
<dbReference type="GO" id="GO:0009432">
    <property type="term" value="P:SOS response"/>
    <property type="evidence" value="ECO:0007669"/>
    <property type="project" value="TreeGrafter"/>
</dbReference>
<feature type="domain" description="UmuC" evidence="16">
    <location>
        <begin position="5"/>
        <end position="188"/>
    </location>
</feature>
<dbReference type="GO" id="GO:0042276">
    <property type="term" value="P:error-prone translesion synthesis"/>
    <property type="evidence" value="ECO:0007669"/>
    <property type="project" value="TreeGrafter"/>
</dbReference>
<dbReference type="Pfam" id="PF21999">
    <property type="entry name" value="IMS_HHH_1"/>
    <property type="match status" value="1"/>
</dbReference>
<dbReference type="Gene3D" id="1.10.150.20">
    <property type="entry name" value="5' to 3' exonuclease, C-terminal subdomain"/>
    <property type="match status" value="1"/>
</dbReference>
<dbReference type="InterPro" id="IPR053848">
    <property type="entry name" value="IMS_HHH_1"/>
</dbReference>
<dbReference type="Pfam" id="PF11799">
    <property type="entry name" value="IMS_C"/>
    <property type="match status" value="1"/>
</dbReference>
<dbReference type="InterPro" id="IPR050116">
    <property type="entry name" value="DNA_polymerase-Y"/>
</dbReference>
<sequence length="388" mass="43563">MERVIFHVDMDAFFAAIEQRDTPRYRGAPVIVGAAPGSRGVVCAASYEARAYGVHSAMPIHMAVQKCPHAFFVPPRKDAYHAVSSSLMKLLGSYSPLCEPLSIDEAFLDMSGTERLLGPPEEVARHISQAMEETLELTCSIGIGPNKLMAKIGSNQQKPRGITRMPFTPHEIVSWLAPHPVEILWGVGRQTARILADKNITTVGELQKCSQRELVSLLGKAGMDLFWRCRGIDERPVTPTEETQSIGRETTFQTDCGDYEEIRKTLLRFSEEVARRARKKNLRGRSISLVYRTGKGRRCRKSIRHDGACTTYDIFTPLMQLLTTHWMSITPFRLVGVTLSDFSVEMQQCFLPPEAPSEQKTQWNTGDYLTDMVLQKKGIPPLQRGRLL</sequence>
<dbReference type="InterPro" id="IPR036775">
    <property type="entry name" value="DNA_pol_Y-fam_lit_finger_sf"/>
</dbReference>
<keyword evidence="6 15" id="KW-0548">Nucleotidyltransferase</keyword>
<dbReference type="SUPFAM" id="SSF56672">
    <property type="entry name" value="DNA/RNA polymerases"/>
    <property type="match status" value="1"/>
</dbReference>
<dbReference type="GO" id="GO:0000287">
    <property type="term" value="F:magnesium ion binding"/>
    <property type="evidence" value="ECO:0007669"/>
    <property type="project" value="UniProtKB-UniRule"/>
</dbReference>
<dbReference type="Gene3D" id="3.30.70.270">
    <property type="match status" value="1"/>
</dbReference>
<evidence type="ECO:0000256" key="7">
    <source>
        <dbReference type="ARBA" id="ARBA00022705"/>
    </source>
</evidence>
<dbReference type="Pfam" id="PF00817">
    <property type="entry name" value="IMS"/>
    <property type="match status" value="1"/>
</dbReference>
<comment type="caution">
    <text evidence="17">The sequence shown here is derived from an EMBL/GenBank/DDBJ whole genome shotgun (WGS) entry which is preliminary data.</text>
</comment>
<keyword evidence="8 15" id="KW-0479">Metal-binding</keyword>
<evidence type="ECO:0000256" key="5">
    <source>
        <dbReference type="ARBA" id="ARBA00022679"/>
    </source>
</evidence>
<keyword evidence="3 15" id="KW-0515">Mutator protein</keyword>
<evidence type="ECO:0000256" key="9">
    <source>
        <dbReference type="ARBA" id="ARBA00022763"/>
    </source>
</evidence>
<comment type="similarity">
    <text evidence="2 15">Belongs to the DNA polymerase type-Y family.</text>
</comment>
<evidence type="ECO:0000256" key="12">
    <source>
        <dbReference type="ARBA" id="ARBA00023125"/>
    </source>
</evidence>
<evidence type="ECO:0000256" key="10">
    <source>
        <dbReference type="ARBA" id="ARBA00022842"/>
    </source>
</evidence>
<gene>
    <name evidence="15" type="primary">dinB</name>
    <name evidence="17" type="ORF">CALK_0747</name>
</gene>
<dbReference type="Proteomes" id="UP000017148">
    <property type="component" value="Unassembled WGS sequence"/>
</dbReference>
<evidence type="ECO:0000259" key="16">
    <source>
        <dbReference type="PROSITE" id="PS50173"/>
    </source>
</evidence>
<dbReference type="InterPro" id="IPR001126">
    <property type="entry name" value="UmuC"/>
</dbReference>
<evidence type="ECO:0000256" key="2">
    <source>
        <dbReference type="ARBA" id="ARBA00010945"/>
    </source>
</evidence>
<dbReference type="PANTHER" id="PTHR11076">
    <property type="entry name" value="DNA REPAIR POLYMERASE UMUC / TRANSFERASE FAMILY MEMBER"/>
    <property type="match status" value="1"/>
</dbReference>
<dbReference type="EMBL" id="ASJR01000005">
    <property type="protein sequence ID" value="ERP38729.1"/>
    <property type="molecule type" value="Genomic_DNA"/>
</dbReference>
<evidence type="ECO:0000256" key="8">
    <source>
        <dbReference type="ARBA" id="ARBA00022723"/>
    </source>
</evidence>
<evidence type="ECO:0000256" key="13">
    <source>
        <dbReference type="ARBA" id="ARBA00023204"/>
    </source>
</evidence>
<dbReference type="eggNOG" id="COG0389">
    <property type="taxonomic scope" value="Bacteria"/>
</dbReference>
<keyword evidence="4 15" id="KW-0963">Cytoplasm</keyword>
<keyword evidence="9 15" id="KW-0227">DNA damage</keyword>
<keyword evidence="11 15" id="KW-0239">DNA-directed DNA polymerase</keyword>
<evidence type="ECO:0000256" key="6">
    <source>
        <dbReference type="ARBA" id="ARBA00022695"/>
    </source>
</evidence>
<evidence type="ECO:0000256" key="1">
    <source>
        <dbReference type="ARBA" id="ARBA00004496"/>
    </source>
</evidence>
<accession>U7D8K4</accession>
<dbReference type="STRING" id="1313304.CALK_0747"/>
<dbReference type="GO" id="GO:0005829">
    <property type="term" value="C:cytosol"/>
    <property type="evidence" value="ECO:0007669"/>
    <property type="project" value="TreeGrafter"/>
</dbReference>
<feature type="active site" evidence="15">
    <location>
        <position position="105"/>
    </location>
</feature>
<comment type="catalytic activity">
    <reaction evidence="14 15">
        <text>DNA(n) + a 2'-deoxyribonucleoside 5'-triphosphate = DNA(n+1) + diphosphate</text>
        <dbReference type="Rhea" id="RHEA:22508"/>
        <dbReference type="Rhea" id="RHEA-COMP:17339"/>
        <dbReference type="Rhea" id="RHEA-COMP:17340"/>
        <dbReference type="ChEBI" id="CHEBI:33019"/>
        <dbReference type="ChEBI" id="CHEBI:61560"/>
        <dbReference type="ChEBI" id="CHEBI:173112"/>
        <dbReference type="EC" id="2.7.7.7"/>
    </reaction>
</comment>
<comment type="subcellular location">
    <subcellularLocation>
        <location evidence="1 15">Cytoplasm</location>
    </subcellularLocation>
</comment>
<comment type="cofactor">
    <cofactor evidence="15">
        <name>Mg(2+)</name>
        <dbReference type="ChEBI" id="CHEBI:18420"/>
    </cofactor>
    <text evidence="15">Binds 2 magnesium ions per subunit.</text>
</comment>
<dbReference type="InterPro" id="IPR017961">
    <property type="entry name" value="DNA_pol_Y-fam_little_finger"/>
</dbReference>
<dbReference type="AlphaFoldDB" id="U7D8K4"/>
<dbReference type="PROSITE" id="PS50173">
    <property type="entry name" value="UMUC"/>
    <property type="match status" value="1"/>
</dbReference>
<dbReference type="InterPro" id="IPR043502">
    <property type="entry name" value="DNA/RNA_pol_sf"/>
</dbReference>
<dbReference type="OrthoDB" id="9808813at2"/>
<protein>
    <recommendedName>
        <fullName evidence="15">DNA polymerase IV</fullName>
        <shortName evidence="15">Pol IV</shortName>
        <ecNumber evidence="15">2.7.7.7</ecNumber>
    </recommendedName>
</protein>
<dbReference type="CDD" id="cd03586">
    <property type="entry name" value="PolY_Pol_IV_kappa"/>
    <property type="match status" value="1"/>
</dbReference>
<evidence type="ECO:0000313" key="17">
    <source>
        <dbReference type="EMBL" id="ERP38729.1"/>
    </source>
</evidence>
<dbReference type="NCBIfam" id="NF002677">
    <property type="entry name" value="PRK02406.1"/>
    <property type="match status" value="1"/>
</dbReference>
<keyword evidence="12 15" id="KW-0238">DNA-binding</keyword>
<dbReference type="SUPFAM" id="SSF100879">
    <property type="entry name" value="Lesion bypass DNA polymerase (Y-family), little finger domain"/>
    <property type="match status" value="1"/>
</dbReference>
<dbReference type="GO" id="GO:0006261">
    <property type="term" value="P:DNA-templated DNA replication"/>
    <property type="evidence" value="ECO:0007669"/>
    <property type="project" value="UniProtKB-UniRule"/>
</dbReference>
<dbReference type="InterPro" id="IPR043128">
    <property type="entry name" value="Rev_trsase/Diguanyl_cyclase"/>
</dbReference>
<dbReference type="PATRIC" id="fig|1313304.3.peg.716"/>
<dbReference type="RefSeq" id="WP_022636264.1">
    <property type="nucleotide sequence ID" value="NZ_ASJR01000005.1"/>
</dbReference>
<proteinExistence type="inferred from homology"/>
<evidence type="ECO:0000256" key="15">
    <source>
        <dbReference type="HAMAP-Rule" id="MF_01113"/>
    </source>
</evidence>
<dbReference type="GO" id="GO:0003887">
    <property type="term" value="F:DNA-directed DNA polymerase activity"/>
    <property type="evidence" value="ECO:0007669"/>
    <property type="project" value="UniProtKB-UniRule"/>
</dbReference>
<keyword evidence="10 15" id="KW-0460">Magnesium</keyword>
<feature type="binding site" evidence="15">
    <location>
        <position position="104"/>
    </location>
    <ligand>
        <name>Mg(2+)</name>
        <dbReference type="ChEBI" id="CHEBI:18420"/>
    </ligand>
</feature>
<dbReference type="InterPro" id="IPR022880">
    <property type="entry name" value="DNApol_IV"/>
</dbReference>
<name>U7D8K4_9BACT</name>